<dbReference type="GO" id="GO:0006383">
    <property type="term" value="P:transcription by RNA polymerase III"/>
    <property type="evidence" value="ECO:0007669"/>
    <property type="project" value="InterPro"/>
</dbReference>
<dbReference type="EMBL" id="JAWDJX010000010">
    <property type="protein sequence ID" value="KAK3054818.1"/>
    <property type="molecule type" value="Genomic_DNA"/>
</dbReference>
<proteinExistence type="predicted"/>
<feature type="region of interest" description="Disordered" evidence="2">
    <location>
        <begin position="1"/>
        <end position="39"/>
    </location>
</feature>
<keyword evidence="1" id="KW-0802">TPR repeat</keyword>
<keyword evidence="4" id="KW-1185">Reference proteome</keyword>
<dbReference type="InterPro" id="IPR019734">
    <property type="entry name" value="TPR_rpt"/>
</dbReference>
<evidence type="ECO:0000313" key="3">
    <source>
        <dbReference type="EMBL" id="KAK3054818.1"/>
    </source>
</evidence>
<dbReference type="InterPro" id="IPR011990">
    <property type="entry name" value="TPR-like_helical_dom_sf"/>
</dbReference>
<feature type="compositionally biased region" description="Polar residues" evidence="2">
    <location>
        <begin position="100"/>
        <end position="118"/>
    </location>
</feature>
<dbReference type="PROSITE" id="PS50005">
    <property type="entry name" value="TPR"/>
    <property type="match status" value="1"/>
</dbReference>
<feature type="region of interest" description="Disordered" evidence="2">
    <location>
        <begin position="95"/>
        <end position="120"/>
    </location>
</feature>
<dbReference type="Pfam" id="PF13181">
    <property type="entry name" value="TPR_8"/>
    <property type="match status" value="1"/>
</dbReference>
<feature type="region of interest" description="Disordered" evidence="2">
    <location>
        <begin position="196"/>
        <end position="217"/>
    </location>
</feature>
<evidence type="ECO:0000256" key="1">
    <source>
        <dbReference type="PROSITE-ProRule" id="PRU00339"/>
    </source>
</evidence>
<dbReference type="Proteomes" id="UP001271007">
    <property type="component" value="Unassembled WGS sequence"/>
</dbReference>
<accession>A0AAJ0DQN3</accession>
<dbReference type="Gene3D" id="1.25.40.10">
    <property type="entry name" value="Tetratricopeptide repeat domain"/>
    <property type="match status" value="2"/>
</dbReference>
<evidence type="ECO:0000313" key="4">
    <source>
        <dbReference type="Proteomes" id="UP001271007"/>
    </source>
</evidence>
<evidence type="ECO:0000256" key="2">
    <source>
        <dbReference type="SAM" id="MobiDB-lite"/>
    </source>
</evidence>
<dbReference type="PANTHER" id="PTHR23082">
    <property type="entry name" value="TRANSCRIPTION INITIATION FACTOR IIIC TFIIIC , POLYPEPTIDE 3-RELATED"/>
    <property type="match status" value="1"/>
</dbReference>
<organism evidence="3 4">
    <name type="scientific">Extremus antarcticus</name>
    <dbReference type="NCBI Taxonomy" id="702011"/>
    <lineage>
        <taxon>Eukaryota</taxon>
        <taxon>Fungi</taxon>
        <taxon>Dikarya</taxon>
        <taxon>Ascomycota</taxon>
        <taxon>Pezizomycotina</taxon>
        <taxon>Dothideomycetes</taxon>
        <taxon>Dothideomycetidae</taxon>
        <taxon>Mycosphaerellales</taxon>
        <taxon>Extremaceae</taxon>
        <taxon>Extremus</taxon>
    </lineage>
</organism>
<name>A0AAJ0DQN3_9PEZI</name>
<sequence>MAEDTVMQDSSAAGYAHPEGAGSNPYPALSDNGLKENSAPLEAPEIDTALHSSNIGTGFGSLEDYYKLGQKALLNLSLLKRSTTEARRWEDPNAGIAYDKTSSQARPSTAGDSSTPFPSDTRLFALPGFHYLPENDRLDSSTRQTGQTHLASSVESTPASPPERARGSGRRSSGRRGWKQALKGTDHAALFKTPRLSRQAGGTKPARGRGRAKHVDPGREYRDLQSQATTEFLNGDLERARELASAALKVNPEVWSSYALMSQIFEQQGLEHEAVQALAAGAPVKRDPETWVEVATRMRALKGENMTDAQREFILKLFEEALKLDSRNISARRARMELYSEVGSWHKARKECATILALKPDKLDILWQYSKLCDKAALLDDIRGAIEFYDKAFRMHADNNTFGPADEQWDHLNMYLEMITKIGPPAKGLYELKRIARWFLGRKEDAFWDQLYLQDDREFDEGPERRIYVPQVQSGAVVQDASRYGLGLPIDLRVKLGVFRLQMGSGDHPEAFRHFEHIRRTTDAAEVEPLLDLFLEVANNLRIRFMYGAAVEYYDRVRPFSDTLDREYWMNLAQCCREVGRNRDAEDCYKKVISADDQEVQARINLIKVYEATAQSVKALPFADQLIQIGRSETLRNANLATYVTACKRMRKIALRRIAQKDAGVQSESDLEIPSDEEDTDDESPEVSTPKQPVKRRPKAQQKLQKLAAKPSADQPAPPVCPPIAVDPMIEDRDQDSSSEDEDIDAGGSMTPEAEAQAEAEAEAEAAHEPTFTRGKEYLASLREQKERVQMHYAKVTELWPLAKAHGDPTTVHQWVQHAAAMVNDFKLMKEFYPYRTRDKLYTGLRTGIDTESRNMVASMDAIRKKLLEDAANLGQVDCTVANSSTARAEFQGISFAEWHRVFSNLALQYAQRSDQTQCYYILEKVLMPANVFRDDLGLNQATLSVSLCCALMFNDTRFVLDLTKRLGGPHGTTAATQLLAAGGRLGHGEVPFYGKKTQNLLSAAIEEQEYLAMPPEARGEYEWDKSRKERLDERASQDVVTQLDPGMLTTYAHTIGNNQHGNANNSSLPYLLRALAMEPDNLVINLSIGTAYVVQAMRKAPKVNQYDIAQGISFIYRYYDLRVAGGNVCHVQEAEYNLGRMWVLLKMIHLAVPAYERVLELSPDVQREAKRSGDCATEDYAQEAAVALQHTYAAAGNEDAARNITEEWLVL</sequence>
<feature type="compositionally biased region" description="Polar residues" evidence="2">
    <location>
        <begin position="141"/>
        <end position="158"/>
    </location>
</feature>
<reference evidence="3" key="1">
    <citation type="submission" date="2023-04" db="EMBL/GenBank/DDBJ databases">
        <title>Black Yeasts Isolated from many extreme environments.</title>
        <authorList>
            <person name="Coleine C."/>
            <person name="Stajich J.E."/>
            <person name="Selbmann L."/>
        </authorList>
    </citation>
    <scope>NUCLEOTIDE SEQUENCE</scope>
    <source>
        <strain evidence="3">CCFEE 5312</strain>
    </source>
</reference>
<feature type="region of interest" description="Disordered" evidence="2">
    <location>
        <begin position="661"/>
        <end position="773"/>
    </location>
</feature>
<dbReference type="AlphaFoldDB" id="A0AAJ0DQN3"/>
<feature type="region of interest" description="Disordered" evidence="2">
    <location>
        <begin position="134"/>
        <end position="183"/>
    </location>
</feature>
<feature type="compositionally biased region" description="Acidic residues" evidence="2">
    <location>
        <begin position="669"/>
        <end position="685"/>
    </location>
</feature>
<dbReference type="GO" id="GO:0000127">
    <property type="term" value="C:transcription factor TFIIIC complex"/>
    <property type="evidence" value="ECO:0007669"/>
    <property type="project" value="TreeGrafter"/>
</dbReference>
<dbReference type="PANTHER" id="PTHR23082:SF0">
    <property type="entry name" value="GENERAL TRANSCRIPTION FACTOR 3C POLYPEPTIDE 3"/>
    <property type="match status" value="1"/>
</dbReference>
<comment type="caution">
    <text evidence="3">The sequence shown here is derived from an EMBL/GenBank/DDBJ whole genome shotgun (WGS) entry which is preliminary data.</text>
</comment>
<feature type="compositionally biased region" description="Low complexity" evidence="2">
    <location>
        <begin position="701"/>
        <end position="711"/>
    </location>
</feature>
<feature type="compositionally biased region" description="Basic residues" evidence="2">
    <location>
        <begin position="167"/>
        <end position="178"/>
    </location>
</feature>
<dbReference type="SMART" id="SM00028">
    <property type="entry name" value="TPR"/>
    <property type="match status" value="5"/>
</dbReference>
<dbReference type="InterPro" id="IPR039340">
    <property type="entry name" value="Tfc4/TFIIIC-102/Sfc4"/>
</dbReference>
<dbReference type="SUPFAM" id="SSF48452">
    <property type="entry name" value="TPR-like"/>
    <property type="match status" value="2"/>
</dbReference>
<protein>
    <submittedName>
        <fullName evidence="3">Transcription factor TFIIIC subunit tfc4</fullName>
    </submittedName>
</protein>
<feature type="repeat" description="TPR" evidence="1">
    <location>
        <begin position="1133"/>
        <end position="1166"/>
    </location>
</feature>
<gene>
    <name evidence="3" type="primary">TFC4</name>
    <name evidence="3" type="ORF">LTR09_003976</name>
</gene>